<gene>
    <name evidence="3" type="ORF">HNP73_001663</name>
</gene>
<evidence type="ECO:0000256" key="1">
    <source>
        <dbReference type="SAM" id="MobiDB-lite"/>
    </source>
</evidence>
<accession>A0A840SIM5</accession>
<feature type="region of interest" description="Disordered" evidence="1">
    <location>
        <begin position="28"/>
        <end position="60"/>
    </location>
</feature>
<evidence type="ECO:0000256" key="2">
    <source>
        <dbReference type="SAM" id="SignalP"/>
    </source>
</evidence>
<evidence type="ECO:0008006" key="5">
    <source>
        <dbReference type="Google" id="ProtNLM"/>
    </source>
</evidence>
<dbReference type="RefSeq" id="WP_184148195.1">
    <property type="nucleotide sequence ID" value="NZ_JACHFM010000002.1"/>
</dbReference>
<dbReference type="PROSITE" id="PS51257">
    <property type="entry name" value="PROKAR_LIPOPROTEIN"/>
    <property type="match status" value="1"/>
</dbReference>
<dbReference type="Proteomes" id="UP000549457">
    <property type="component" value="Unassembled WGS sequence"/>
</dbReference>
<sequence>MTLLRTAVALAIVGFLAACVSDVPSGTAPIGAPIDPMTDSGLSPDPMNPGEIDDSVGTAM</sequence>
<comment type="caution">
    <text evidence="3">The sequence shown here is derived from an EMBL/GenBank/DDBJ whole genome shotgun (WGS) entry which is preliminary data.</text>
</comment>
<evidence type="ECO:0000313" key="4">
    <source>
        <dbReference type="Proteomes" id="UP000549457"/>
    </source>
</evidence>
<evidence type="ECO:0000313" key="3">
    <source>
        <dbReference type="EMBL" id="MBB5221727.1"/>
    </source>
</evidence>
<feature type="chain" id="PRO_5032299247" description="Argininosuccinate lyase" evidence="2">
    <location>
        <begin position="21"/>
        <end position="60"/>
    </location>
</feature>
<dbReference type="AlphaFoldDB" id="A0A840SIM5"/>
<feature type="signal peptide" evidence="2">
    <location>
        <begin position="1"/>
        <end position="20"/>
    </location>
</feature>
<protein>
    <recommendedName>
        <fullName evidence="5">Argininosuccinate lyase</fullName>
    </recommendedName>
</protein>
<keyword evidence="4" id="KW-1185">Reference proteome</keyword>
<proteinExistence type="predicted"/>
<dbReference type="EMBL" id="JACHFM010000002">
    <property type="protein sequence ID" value="MBB5221727.1"/>
    <property type="molecule type" value="Genomic_DNA"/>
</dbReference>
<organism evidence="3 4">
    <name type="scientific">Amaricoccus macauensis</name>
    <dbReference type="NCBI Taxonomy" id="57001"/>
    <lineage>
        <taxon>Bacteria</taxon>
        <taxon>Pseudomonadati</taxon>
        <taxon>Pseudomonadota</taxon>
        <taxon>Alphaproteobacteria</taxon>
        <taxon>Rhodobacterales</taxon>
        <taxon>Paracoccaceae</taxon>
        <taxon>Amaricoccus</taxon>
    </lineage>
</organism>
<keyword evidence="2" id="KW-0732">Signal</keyword>
<name>A0A840SIM5_9RHOB</name>
<reference evidence="3 4" key="1">
    <citation type="submission" date="2020-08" db="EMBL/GenBank/DDBJ databases">
        <title>Genomic Encyclopedia of Type Strains, Phase IV (KMG-IV): sequencing the most valuable type-strain genomes for metagenomic binning, comparative biology and taxonomic classification.</title>
        <authorList>
            <person name="Goeker M."/>
        </authorList>
    </citation>
    <scope>NUCLEOTIDE SEQUENCE [LARGE SCALE GENOMIC DNA]</scope>
    <source>
        <strain evidence="3 4">DSM 101730</strain>
    </source>
</reference>